<feature type="transmembrane region" description="Helical" evidence="3">
    <location>
        <begin position="509"/>
        <end position="531"/>
    </location>
</feature>
<accession>A0A1T1HCX5</accession>
<sequence length="935" mass="103909">MDEALLIALLFIVPTAGLVMAALGMAAFFRTQHQRDELKRLRDELSEYRQVLKHFDTRLKDQSLSQQQLRERLDQAGGQAPKQSALSPASLQAIADTEIVPAQNRAADQTQQPSALRAEASPPPVPDQRPEETDTPWFDRLKKSVQQHWMIWLGGICVGLAGVFMVGYSIEQGILGPMARIVLSLLAGLGLHGLAEHLHRTKGPHNVFASLAGGASIILYSALFATFRLFPEVSPMLVFTGMALTSFATMALALRQGPVLAALGMLGGYIVPLLVNTGSGEIELALVYSTILTFFSLWLISYVERRWLWIGVIAGSLLWWLASLATTPMEGARSLYLLVIAYLFLAVPRFDWTLKQIDWPEDHQSAVKDLWQGLKNLKEAEFRRSQLNKLRQSTVWFQGMLLLLVTLAQAWSLWIEGVADTSPISLLLLPALLILVAARRPLLLLLPVIALVTTTMAALLPLLTEIDDRVVLETVSYGLQYGLIVRFILLSLLFGGTAIWLIRQRYPLPAYWAGMGALTPVALLSTAYYALNSFTDAWVWGSVALAVSIAYLLLMRWAVNRNQPYYSDAFKVMITASMHLSLTLLAVIWLADATLTLALAAQLVSLSWLQRRYQLTYMPWVIRAVLSVVVLRLTLNPWLLTYDNGSHWSLWTYGGATLFTVLAGWLLQSDIKMRAWLQGATAHLLILTIAAELRYWLYDGDIFTSEYSFLEASLNTLIWGGAAAIYLYRARISQHLVRFYDVLAGVHLTAAIVNYGVFVLLAGNPLWSDETTLGTTPVFNLLLLSYGVPTLIGIALWRLLPTPFARYAIMFAGANLLLFVSMEIRHLWQSGDIAQAGDMALRHGTSNGELYTYSVVWLLMASAALLIGSWRQQLSLYKAGMGLLLVVVAKLFLVDMSDLTGLWRVASFMGLGLALLALAWLHQRLNHKMTADQQP</sequence>
<feature type="transmembrane region" description="Helical" evidence="3">
    <location>
        <begin position="740"/>
        <end position="758"/>
    </location>
</feature>
<dbReference type="EMBL" id="MTSD02000002">
    <property type="protein sequence ID" value="OOV87714.1"/>
    <property type="molecule type" value="Genomic_DNA"/>
</dbReference>
<feature type="transmembrane region" description="Helical" evidence="3">
    <location>
        <begin position="6"/>
        <end position="29"/>
    </location>
</feature>
<feature type="transmembrane region" description="Helical" evidence="3">
    <location>
        <begin position="236"/>
        <end position="254"/>
    </location>
</feature>
<dbReference type="Pfam" id="PF10101">
    <property type="entry name" value="DUF2339"/>
    <property type="match status" value="1"/>
</dbReference>
<feature type="transmembrane region" description="Helical" evidence="3">
    <location>
        <begin position="443"/>
        <end position="463"/>
    </location>
</feature>
<dbReference type="Proteomes" id="UP000190064">
    <property type="component" value="Unassembled WGS sequence"/>
</dbReference>
<feature type="transmembrane region" description="Helical" evidence="3">
    <location>
        <begin position="875"/>
        <end position="894"/>
    </location>
</feature>
<gene>
    <name evidence="4" type="ORF">BTA35_0206800</name>
</gene>
<evidence type="ECO:0000256" key="1">
    <source>
        <dbReference type="SAM" id="Coils"/>
    </source>
</evidence>
<feature type="transmembrane region" description="Helical" evidence="3">
    <location>
        <begin position="174"/>
        <end position="195"/>
    </location>
</feature>
<feature type="transmembrane region" description="Helical" evidence="3">
    <location>
        <begin position="804"/>
        <end position="822"/>
    </location>
</feature>
<feature type="transmembrane region" description="Helical" evidence="3">
    <location>
        <begin position="259"/>
        <end position="276"/>
    </location>
</feature>
<feature type="transmembrane region" description="Helical" evidence="3">
    <location>
        <begin position="709"/>
        <end position="728"/>
    </location>
</feature>
<name>A0A1T1HCX5_OCELI</name>
<feature type="transmembrane region" description="Helical" evidence="3">
    <location>
        <begin position="483"/>
        <end position="502"/>
    </location>
</feature>
<evidence type="ECO:0008006" key="6">
    <source>
        <dbReference type="Google" id="ProtNLM"/>
    </source>
</evidence>
<evidence type="ECO:0000256" key="2">
    <source>
        <dbReference type="SAM" id="MobiDB-lite"/>
    </source>
</evidence>
<feature type="transmembrane region" description="Helical" evidence="3">
    <location>
        <begin position="331"/>
        <end position="347"/>
    </location>
</feature>
<organism evidence="4 5">
    <name type="scientific">Oceanospirillum linum</name>
    <dbReference type="NCBI Taxonomy" id="966"/>
    <lineage>
        <taxon>Bacteria</taxon>
        <taxon>Pseudomonadati</taxon>
        <taxon>Pseudomonadota</taxon>
        <taxon>Gammaproteobacteria</taxon>
        <taxon>Oceanospirillales</taxon>
        <taxon>Oceanospirillaceae</taxon>
        <taxon>Oceanospirillum</taxon>
    </lineage>
</organism>
<feature type="transmembrane region" description="Helical" evidence="3">
    <location>
        <begin position="648"/>
        <end position="667"/>
    </location>
</feature>
<feature type="transmembrane region" description="Helical" evidence="3">
    <location>
        <begin position="282"/>
        <end position="300"/>
    </location>
</feature>
<dbReference type="AlphaFoldDB" id="A0A1T1HCX5"/>
<feature type="coiled-coil region" evidence="1">
    <location>
        <begin position="31"/>
        <end position="58"/>
    </location>
</feature>
<feature type="transmembrane region" description="Helical" evidence="3">
    <location>
        <begin position="149"/>
        <end position="168"/>
    </location>
</feature>
<dbReference type="PANTHER" id="PTHR38434:SF1">
    <property type="entry name" value="BLL2549 PROTEIN"/>
    <property type="match status" value="1"/>
</dbReference>
<dbReference type="InterPro" id="IPR014600">
    <property type="entry name" value="UCP035905_mem"/>
</dbReference>
<feature type="region of interest" description="Disordered" evidence="2">
    <location>
        <begin position="63"/>
        <end position="87"/>
    </location>
</feature>
<keyword evidence="1" id="KW-0175">Coiled coil</keyword>
<proteinExistence type="predicted"/>
<protein>
    <recommendedName>
        <fullName evidence="6">DUF2339 domain-containing protein</fullName>
    </recommendedName>
</protein>
<feature type="transmembrane region" description="Helical" evidence="3">
    <location>
        <begin position="207"/>
        <end position="230"/>
    </location>
</feature>
<keyword evidence="5" id="KW-1185">Reference proteome</keyword>
<feature type="transmembrane region" description="Helical" evidence="3">
    <location>
        <begin position="850"/>
        <end position="868"/>
    </location>
</feature>
<keyword evidence="3" id="KW-0472">Membrane</keyword>
<keyword evidence="3" id="KW-0812">Transmembrane</keyword>
<feature type="transmembrane region" description="Helical" evidence="3">
    <location>
        <begin position="537"/>
        <end position="557"/>
    </location>
</feature>
<feature type="transmembrane region" description="Helical" evidence="3">
    <location>
        <begin position="778"/>
        <end position="797"/>
    </location>
</feature>
<feature type="transmembrane region" description="Helical" evidence="3">
    <location>
        <begin position="393"/>
        <end position="415"/>
    </location>
</feature>
<feature type="transmembrane region" description="Helical" evidence="3">
    <location>
        <begin position="421"/>
        <end position="438"/>
    </location>
</feature>
<feature type="transmembrane region" description="Helical" evidence="3">
    <location>
        <begin position="900"/>
        <end position="921"/>
    </location>
</feature>
<dbReference type="PIRSF" id="PIRSF035905">
    <property type="entry name" value="UCP035905_mp"/>
    <property type="match status" value="1"/>
</dbReference>
<feature type="region of interest" description="Disordered" evidence="2">
    <location>
        <begin position="103"/>
        <end position="135"/>
    </location>
</feature>
<feature type="transmembrane region" description="Helical" evidence="3">
    <location>
        <begin position="679"/>
        <end position="697"/>
    </location>
</feature>
<evidence type="ECO:0000256" key="3">
    <source>
        <dbReference type="SAM" id="Phobius"/>
    </source>
</evidence>
<dbReference type="PANTHER" id="PTHR38434">
    <property type="entry name" value="BLL2549 PROTEIN"/>
    <property type="match status" value="1"/>
</dbReference>
<feature type="transmembrane region" description="Helical" evidence="3">
    <location>
        <begin position="307"/>
        <end position="325"/>
    </location>
</feature>
<reference evidence="4" key="1">
    <citation type="submission" date="2017-02" db="EMBL/GenBank/DDBJ databases">
        <title>Draft Genome Sequence of the Salt Water Bacterium Oceanospirillum linum ATCC 11336.</title>
        <authorList>
            <person name="Trachtenberg A.M."/>
            <person name="Carney J.G."/>
            <person name="Linnane J.D."/>
            <person name="Rheaume B.A."/>
            <person name="Pitts N.L."/>
            <person name="Mykles D.L."/>
            <person name="Maclea K.S."/>
        </authorList>
    </citation>
    <scope>NUCLEOTIDE SEQUENCE [LARGE SCALE GENOMIC DNA]</scope>
    <source>
        <strain evidence="4">ATCC 11336</strain>
    </source>
</reference>
<dbReference type="RefSeq" id="WP_078319059.1">
    <property type="nucleotide sequence ID" value="NZ_FXTS01000002.1"/>
</dbReference>
<keyword evidence="3" id="KW-1133">Transmembrane helix</keyword>
<dbReference type="STRING" id="966.BTA35_0206800"/>
<dbReference type="InterPro" id="IPR019286">
    <property type="entry name" value="DUF2339_TM"/>
</dbReference>
<evidence type="ECO:0000313" key="4">
    <source>
        <dbReference type="EMBL" id="OOV87714.1"/>
    </source>
</evidence>
<evidence type="ECO:0000313" key="5">
    <source>
        <dbReference type="Proteomes" id="UP000190064"/>
    </source>
</evidence>
<comment type="caution">
    <text evidence="4">The sequence shown here is derived from an EMBL/GenBank/DDBJ whole genome shotgun (WGS) entry which is preliminary data.</text>
</comment>